<keyword evidence="2" id="KW-1185">Reference proteome</keyword>
<dbReference type="PANTHER" id="PTHR37694:SF1">
    <property type="entry name" value="SLR8022 PROTEIN"/>
    <property type="match status" value="1"/>
</dbReference>
<dbReference type="InterPro" id="IPR014710">
    <property type="entry name" value="RmlC-like_jellyroll"/>
</dbReference>
<dbReference type="CDD" id="cd02230">
    <property type="entry name" value="cupin_HP0902-like"/>
    <property type="match status" value="1"/>
</dbReference>
<dbReference type="PANTHER" id="PTHR37694">
    <property type="entry name" value="SLR8022 PROTEIN"/>
    <property type="match status" value="1"/>
</dbReference>
<dbReference type="Proteomes" id="UP000244384">
    <property type="component" value="Chromosome"/>
</dbReference>
<accession>A0A5F2EWY8</accession>
<dbReference type="KEGG" id="aez:C3E78_13385"/>
<name>A0A2S0WP85_9ACTN</name>
<protein>
    <submittedName>
        <fullName evidence="1">LuxR family transcriptional regulator</fullName>
    </submittedName>
</protein>
<dbReference type="EMBL" id="CP026952">
    <property type="protein sequence ID" value="AWB93121.1"/>
    <property type="molecule type" value="Genomic_DNA"/>
</dbReference>
<dbReference type="AlphaFoldDB" id="A0A2S0WP85"/>
<accession>A0A2S0WP85</accession>
<dbReference type="OrthoDB" id="5190473at2"/>
<dbReference type="InterPro" id="IPR011051">
    <property type="entry name" value="RmlC_Cupin_sf"/>
</dbReference>
<dbReference type="RefSeq" id="WP_108579184.1">
    <property type="nucleotide sequence ID" value="NZ_CP026952.1"/>
</dbReference>
<evidence type="ECO:0000313" key="2">
    <source>
        <dbReference type="Proteomes" id="UP000244384"/>
    </source>
</evidence>
<evidence type="ECO:0000313" key="1">
    <source>
        <dbReference type="EMBL" id="AWB93121.1"/>
    </source>
</evidence>
<proteinExistence type="predicted"/>
<organism evidence="1 2">
    <name type="scientific">Aeromicrobium chenweiae</name>
    <dbReference type="NCBI Taxonomy" id="2079793"/>
    <lineage>
        <taxon>Bacteria</taxon>
        <taxon>Bacillati</taxon>
        <taxon>Actinomycetota</taxon>
        <taxon>Actinomycetes</taxon>
        <taxon>Propionibacteriales</taxon>
        <taxon>Nocardioidaceae</taxon>
        <taxon>Aeromicrobium</taxon>
    </lineage>
</organism>
<dbReference type="SUPFAM" id="SSF51182">
    <property type="entry name" value="RmlC-like cupins"/>
    <property type="match status" value="1"/>
</dbReference>
<reference evidence="2" key="1">
    <citation type="submission" date="2018-01" db="EMBL/GenBank/DDBJ databases">
        <authorList>
            <person name="Li J."/>
        </authorList>
    </citation>
    <scope>NUCLEOTIDE SEQUENCE [LARGE SCALE GENOMIC DNA]</scope>
    <source>
        <strain evidence="2">592</strain>
    </source>
</reference>
<dbReference type="Gene3D" id="2.60.120.10">
    <property type="entry name" value="Jelly Rolls"/>
    <property type="match status" value="1"/>
</dbReference>
<gene>
    <name evidence="1" type="ORF">C3E78_13385</name>
</gene>
<sequence length="110" mass="11450">MHGRSLLELAENEMAAAREATSGRAATTIYGGQEHDLRQTLIALVAGRSLGEHDAPGEATLQVLSGEVRLNAGDDSWDGATGDYLVIPPSRHDLLAVSDAVVLLTVATGS</sequence>